<comment type="subcellular location">
    <subcellularLocation>
        <location evidence="1">Nucleus</location>
    </subcellularLocation>
</comment>
<dbReference type="SUPFAM" id="SSF57701">
    <property type="entry name" value="Zn2/Cys6 DNA-binding domain"/>
    <property type="match status" value="1"/>
</dbReference>
<sequence length="772" mass="89107">MTGTFRWHSCSTSDFPLKRHKVSKACEVCRAKKMRCDGKNPCQRCESNKATCTYSDKPTRPRSKSNRHQVMLDKLQFLDDHYRTKNYRTSCPLLFLDIFHIPTYSIDITSIAFEHKLDSVLHDPWVKDAVQQFVTHHLLYGPWIDVQSSLLVYSVLAIMLYPLDENYARLFYREAHRHFIDSCFPMLEQKKQDQHLIEAAVLLTHFQCMAISEEQAFMTIRLGLDLAQSKGNLNGALLRTLDAWYIWLTVHLRRPYFGEIDASMKLTGLNDNQLWAFEMTEAYTDFLKRIILERRSTDLKLIQDSLDSIIKPKRQPCNTLEILEQAVLLYHHMLVIQLYSTTDDEEDTCSGICLDMLKLIHQILSRKDTKYAPFAVLHSVCFIFTCVSNKRCPELLTQFIQLLKEFSYINVFEKTLDKLLAQDMDLPHNEVSSPCAKETIKNKRPISDFDREQLEKLHRGAEEHQQHMQQIQQQQQYLFSKYVSPASVPMVGQKRSMNYNLGLVDYYEPDKRQQFQQFDQYMPVAKKVKTFEDYTLENNHPHNQNHATTTTASSSSSSSGGSTSHTSRAREVGFLDNTEDAALMYDIFMVDNPPFYEDKKDELLYQTKLPLPQPTKQASVLKTSWAAPSAPTQRPWSKFFLESEVQTLHYQTSSLVNNFGEPFLLQDDALIQQSKKEAALIHHQRQPSFSDSNSSSTTSPNSTNSHYPKRQHSSRQSSVDAMAAAVWVTGFPGNMSKQQPSSSTSHHPDYTHPPQAQPTIDDHHGESRWLLD</sequence>
<dbReference type="VEuPathDB" id="FungiDB:BCV72DRAFT_249698"/>
<keyword evidence="4" id="KW-0804">Transcription</keyword>
<evidence type="ECO:0000259" key="7">
    <source>
        <dbReference type="PROSITE" id="PS50048"/>
    </source>
</evidence>
<dbReference type="GO" id="GO:0008270">
    <property type="term" value="F:zinc ion binding"/>
    <property type="evidence" value="ECO:0007669"/>
    <property type="project" value="InterPro"/>
</dbReference>
<feature type="domain" description="Zn(2)-C6 fungal-type" evidence="7">
    <location>
        <begin position="25"/>
        <end position="54"/>
    </location>
</feature>
<accession>A0A1X0S3G3</accession>
<protein>
    <recommendedName>
        <fullName evidence="7">Zn(2)-C6 fungal-type domain-containing protein</fullName>
    </recommendedName>
</protein>
<dbReference type="EMBL" id="KV921323">
    <property type="protein sequence ID" value="ORE18784.1"/>
    <property type="molecule type" value="Genomic_DNA"/>
</dbReference>
<keyword evidence="5" id="KW-0539">Nucleus</keyword>
<dbReference type="GO" id="GO:0005634">
    <property type="term" value="C:nucleus"/>
    <property type="evidence" value="ECO:0007669"/>
    <property type="project" value="UniProtKB-SubCell"/>
</dbReference>
<feature type="region of interest" description="Disordered" evidence="6">
    <location>
        <begin position="537"/>
        <end position="572"/>
    </location>
</feature>
<dbReference type="Pfam" id="PF00172">
    <property type="entry name" value="Zn_clus"/>
    <property type="match status" value="1"/>
</dbReference>
<proteinExistence type="predicted"/>
<evidence type="ECO:0000313" key="9">
    <source>
        <dbReference type="Proteomes" id="UP000242381"/>
    </source>
</evidence>
<dbReference type="Proteomes" id="UP000242381">
    <property type="component" value="Unassembled WGS sequence"/>
</dbReference>
<dbReference type="PROSITE" id="PS00463">
    <property type="entry name" value="ZN2_CY6_FUNGAL_1"/>
    <property type="match status" value="1"/>
</dbReference>
<dbReference type="GO" id="GO:0045944">
    <property type="term" value="P:positive regulation of transcription by RNA polymerase II"/>
    <property type="evidence" value="ECO:0007669"/>
    <property type="project" value="TreeGrafter"/>
</dbReference>
<evidence type="ECO:0000313" key="8">
    <source>
        <dbReference type="EMBL" id="ORE18784.1"/>
    </source>
</evidence>
<dbReference type="PANTHER" id="PTHR47540">
    <property type="entry name" value="THIAMINE REPRESSIBLE GENES REGULATORY PROTEIN THI5"/>
    <property type="match status" value="1"/>
</dbReference>
<evidence type="ECO:0000256" key="2">
    <source>
        <dbReference type="ARBA" id="ARBA00023015"/>
    </source>
</evidence>
<feature type="region of interest" description="Disordered" evidence="6">
    <location>
        <begin position="731"/>
        <end position="772"/>
    </location>
</feature>
<reference evidence="8 9" key="1">
    <citation type="journal article" date="2016" name="Proc. Natl. Acad. Sci. U.S.A.">
        <title>Lipid metabolic changes in an early divergent fungus govern the establishment of a mutualistic symbiosis with endobacteria.</title>
        <authorList>
            <person name="Lastovetsky O.A."/>
            <person name="Gaspar M.L."/>
            <person name="Mondo S.J."/>
            <person name="LaButti K.M."/>
            <person name="Sandor L."/>
            <person name="Grigoriev I.V."/>
            <person name="Henry S.A."/>
            <person name="Pawlowska T.E."/>
        </authorList>
    </citation>
    <scope>NUCLEOTIDE SEQUENCE [LARGE SCALE GENOMIC DNA]</scope>
    <source>
        <strain evidence="8 9">ATCC 11559</strain>
    </source>
</reference>
<gene>
    <name evidence="8" type="ORF">BCV71DRAFT_226748</name>
</gene>
<dbReference type="InterPro" id="IPR036864">
    <property type="entry name" value="Zn2-C6_fun-type_DNA-bd_sf"/>
</dbReference>
<dbReference type="GO" id="GO:0000981">
    <property type="term" value="F:DNA-binding transcription factor activity, RNA polymerase II-specific"/>
    <property type="evidence" value="ECO:0007669"/>
    <property type="project" value="InterPro"/>
</dbReference>
<dbReference type="InterPro" id="IPR051711">
    <property type="entry name" value="Stress_Response_Reg"/>
</dbReference>
<evidence type="ECO:0000256" key="3">
    <source>
        <dbReference type="ARBA" id="ARBA00023125"/>
    </source>
</evidence>
<name>A0A1X0S3G3_RHIZD</name>
<feature type="compositionally biased region" description="Basic and acidic residues" evidence="6">
    <location>
        <begin position="760"/>
        <end position="772"/>
    </location>
</feature>
<dbReference type="CDD" id="cd00067">
    <property type="entry name" value="GAL4"/>
    <property type="match status" value="1"/>
</dbReference>
<organism evidence="8 9">
    <name type="scientific">Rhizopus microsporus</name>
    <dbReference type="NCBI Taxonomy" id="58291"/>
    <lineage>
        <taxon>Eukaryota</taxon>
        <taxon>Fungi</taxon>
        <taxon>Fungi incertae sedis</taxon>
        <taxon>Mucoromycota</taxon>
        <taxon>Mucoromycotina</taxon>
        <taxon>Mucoromycetes</taxon>
        <taxon>Mucorales</taxon>
        <taxon>Mucorineae</taxon>
        <taxon>Rhizopodaceae</taxon>
        <taxon>Rhizopus</taxon>
    </lineage>
</organism>
<dbReference type="OMA" id="CMAISEE"/>
<evidence type="ECO:0000256" key="5">
    <source>
        <dbReference type="ARBA" id="ARBA00023242"/>
    </source>
</evidence>
<feature type="compositionally biased region" description="Low complexity" evidence="6">
    <location>
        <begin position="688"/>
        <end position="705"/>
    </location>
</feature>
<feature type="compositionally biased region" description="Low complexity" evidence="6">
    <location>
        <begin position="546"/>
        <end position="566"/>
    </location>
</feature>
<dbReference type="PROSITE" id="PS50048">
    <property type="entry name" value="ZN2_CY6_FUNGAL_2"/>
    <property type="match status" value="1"/>
</dbReference>
<dbReference type="PANTHER" id="PTHR47540:SF2">
    <property type="entry name" value="ZN(II)2CYS6 TRANSCRIPTION FACTOR (EUROFUNG)"/>
    <property type="match status" value="1"/>
</dbReference>
<evidence type="ECO:0000256" key="6">
    <source>
        <dbReference type="SAM" id="MobiDB-lite"/>
    </source>
</evidence>
<feature type="compositionally biased region" description="Polar residues" evidence="6">
    <location>
        <begin position="735"/>
        <end position="745"/>
    </location>
</feature>
<dbReference type="Gene3D" id="4.10.240.10">
    <property type="entry name" value="Zn(2)-C6 fungal-type DNA-binding domain"/>
    <property type="match status" value="1"/>
</dbReference>
<evidence type="ECO:0000256" key="1">
    <source>
        <dbReference type="ARBA" id="ARBA00004123"/>
    </source>
</evidence>
<keyword evidence="2" id="KW-0805">Transcription regulation</keyword>
<dbReference type="AlphaFoldDB" id="A0A1X0S3G3"/>
<dbReference type="SMART" id="SM00066">
    <property type="entry name" value="GAL4"/>
    <property type="match status" value="1"/>
</dbReference>
<feature type="region of interest" description="Disordered" evidence="6">
    <location>
        <begin position="678"/>
        <end position="719"/>
    </location>
</feature>
<evidence type="ECO:0000256" key="4">
    <source>
        <dbReference type="ARBA" id="ARBA00023163"/>
    </source>
</evidence>
<dbReference type="GO" id="GO:0043565">
    <property type="term" value="F:sequence-specific DNA binding"/>
    <property type="evidence" value="ECO:0007669"/>
    <property type="project" value="TreeGrafter"/>
</dbReference>
<dbReference type="InterPro" id="IPR001138">
    <property type="entry name" value="Zn2Cys6_DnaBD"/>
</dbReference>
<dbReference type="CDD" id="cd12148">
    <property type="entry name" value="fungal_TF_MHR"/>
    <property type="match status" value="1"/>
</dbReference>
<keyword evidence="3" id="KW-0238">DNA-binding</keyword>